<sequence length="139" mass="15715">MSSRSARRKKTKRIFYRIHGYKKKLIKIQNPESGNQEEPSGYANADQDANVNKDNAPVNPGCHSLDQMSSKSARRKKAKRIFYRTHGYKKKLIKIQNPESGNQEEPSGYANADQDADVNKDNAPVNPDNQSVKKDEPVV</sequence>
<evidence type="ECO:0000313" key="2">
    <source>
        <dbReference type="EMBL" id="KAK8937664.1"/>
    </source>
</evidence>
<gene>
    <name evidence="2" type="ORF">KSP40_PGU021846</name>
</gene>
<keyword evidence="3" id="KW-1185">Reference proteome</keyword>
<feature type="region of interest" description="Disordered" evidence="1">
    <location>
        <begin position="27"/>
        <end position="139"/>
    </location>
</feature>
<evidence type="ECO:0000313" key="3">
    <source>
        <dbReference type="Proteomes" id="UP001412067"/>
    </source>
</evidence>
<comment type="caution">
    <text evidence="2">The sequence shown here is derived from an EMBL/GenBank/DDBJ whole genome shotgun (WGS) entry which is preliminary data.</text>
</comment>
<organism evidence="2 3">
    <name type="scientific">Platanthera guangdongensis</name>
    <dbReference type="NCBI Taxonomy" id="2320717"/>
    <lineage>
        <taxon>Eukaryota</taxon>
        <taxon>Viridiplantae</taxon>
        <taxon>Streptophyta</taxon>
        <taxon>Embryophyta</taxon>
        <taxon>Tracheophyta</taxon>
        <taxon>Spermatophyta</taxon>
        <taxon>Magnoliopsida</taxon>
        <taxon>Liliopsida</taxon>
        <taxon>Asparagales</taxon>
        <taxon>Orchidaceae</taxon>
        <taxon>Orchidoideae</taxon>
        <taxon>Orchideae</taxon>
        <taxon>Orchidinae</taxon>
        <taxon>Platanthera</taxon>
    </lineage>
</organism>
<proteinExistence type="predicted"/>
<accession>A0ABR2LD69</accession>
<dbReference type="Proteomes" id="UP001412067">
    <property type="component" value="Unassembled WGS sequence"/>
</dbReference>
<feature type="compositionally biased region" description="Basic residues" evidence="1">
    <location>
        <begin position="72"/>
        <end position="93"/>
    </location>
</feature>
<reference evidence="2 3" key="1">
    <citation type="journal article" date="2022" name="Nat. Plants">
        <title>Genomes of leafy and leafless Platanthera orchids illuminate the evolution of mycoheterotrophy.</title>
        <authorList>
            <person name="Li M.H."/>
            <person name="Liu K.W."/>
            <person name="Li Z."/>
            <person name="Lu H.C."/>
            <person name="Ye Q.L."/>
            <person name="Zhang D."/>
            <person name="Wang J.Y."/>
            <person name="Li Y.F."/>
            <person name="Zhong Z.M."/>
            <person name="Liu X."/>
            <person name="Yu X."/>
            <person name="Liu D.K."/>
            <person name="Tu X.D."/>
            <person name="Liu B."/>
            <person name="Hao Y."/>
            <person name="Liao X.Y."/>
            <person name="Jiang Y.T."/>
            <person name="Sun W.H."/>
            <person name="Chen J."/>
            <person name="Chen Y.Q."/>
            <person name="Ai Y."/>
            <person name="Zhai J.W."/>
            <person name="Wu S.S."/>
            <person name="Zhou Z."/>
            <person name="Hsiao Y.Y."/>
            <person name="Wu W.L."/>
            <person name="Chen Y.Y."/>
            <person name="Lin Y.F."/>
            <person name="Hsu J.L."/>
            <person name="Li C.Y."/>
            <person name="Wang Z.W."/>
            <person name="Zhao X."/>
            <person name="Zhong W.Y."/>
            <person name="Ma X.K."/>
            <person name="Ma L."/>
            <person name="Huang J."/>
            <person name="Chen G.Z."/>
            <person name="Huang M.Z."/>
            <person name="Huang L."/>
            <person name="Peng D.H."/>
            <person name="Luo Y.B."/>
            <person name="Zou S.Q."/>
            <person name="Chen S.P."/>
            <person name="Lan S."/>
            <person name="Tsai W.C."/>
            <person name="Van de Peer Y."/>
            <person name="Liu Z.J."/>
        </authorList>
    </citation>
    <scope>NUCLEOTIDE SEQUENCE [LARGE SCALE GENOMIC DNA]</scope>
    <source>
        <strain evidence="2">Lor288</strain>
    </source>
</reference>
<evidence type="ECO:0000256" key="1">
    <source>
        <dbReference type="SAM" id="MobiDB-lite"/>
    </source>
</evidence>
<dbReference type="EMBL" id="JBBWWR010000021">
    <property type="protein sequence ID" value="KAK8937664.1"/>
    <property type="molecule type" value="Genomic_DNA"/>
</dbReference>
<name>A0ABR2LD69_9ASPA</name>
<protein>
    <submittedName>
        <fullName evidence="2">Uncharacterized protein</fullName>
    </submittedName>
</protein>